<dbReference type="PROSITE" id="PS00022">
    <property type="entry name" value="EGF_1"/>
    <property type="match status" value="3"/>
</dbReference>
<feature type="domain" description="EGF-like" evidence="5">
    <location>
        <begin position="36"/>
        <end position="74"/>
    </location>
</feature>
<feature type="disulfide bond" evidence="4">
    <location>
        <begin position="106"/>
        <end position="115"/>
    </location>
</feature>
<dbReference type="PROSITE" id="PS50026">
    <property type="entry name" value="EGF_3"/>
    <property type="match status" value="3"/>
</dbReference>
<evidence type="ECO:0000259" key="5">
    <source>
        <dbReference type="PROSITE" id="PS50026"/>
    </source>
</evidence>
<dbReference type="EMBL" id="BTSY01000003">
    <property type="protein sequence ID" value="GMT20357.1"/>
    <property type="molecule type" value="Genomic_DNA"/>
</dbReference>
<feature type="non-terminal residue" evidence="6">
    <location>
        <position position="1"/>
    </location>
</feature>
<dbReference type="Gene3D" id="2.10.25.10">
    <property type="entry name" value="Laminin"/>
    <property type="match status" value="4"/>
</dbReference>
<evidence type="ECO:0000256" key="1">
    <source>
        <dbReference type="ARBA" id="ARBA00022536"/>
    </source>
</evidence>
<dbReference type="SMART" id="SM00181">
    <property type="entry name" value="EGF"/>
    <property type="match status" value="4"/>
</dbReference>
<dbReference type="AlphaFoldDB" id="A0AAV5VNV0"/>
<proteinExistence type="predicted"/>
<sequence length="152" mass="16206">TGENCEFGPGTCVPNMYPPYDCKCPDNFRGQQCQYPADPCAGVACENNASCKAVLDNTRGVCDCPDEWKGKKCEEPVESGEPNHCSVGCCGKGHCIELKESFTCVCPPGKTGDKCRESLNPCSPNMCQNGGSCKATDDRLTSYCRCTAGFSG</sequence>
<dbReference type="PANTHER" id="PTHR24049">
    <property type="entry name" value="CRUMBS FAMILY MEMBER"/>
    <property type="match status" value="1"/>
</dbReference>
<evidence type="ECO:0000313" key="6">
    <source>
        <dbReference type="EMBL" id="GMT20357.1"/>
    </source>
</evidence>
<keyword evidence="1 4" id="KW-0245">EGF-like domain</keyword>
<comment type="caution">
    <text evidence="4">Lacks conserved residue(s) required for the propagation of feature annotation.</text>
</comment>
<keyword evidence="7" id="KW-1185">Reference proteome</keyword>
<feature type="domain" description="EGF-like" evidence="5">
    <location>
        <begin position="81"/>
        <end position="116"/>
    </location>
</feature>
<protein>
    <recommendedName>
        <fullName evidence="5">EGF-like domain-containing protein</fullName>
    </recommendedName>
</protein>
<evidence type="ECO:0000313" key="7">
    <source>
        <dbReference type="Proteomes" id="UP001432322"/>
    </source>
</evidence>
<feature type="disulfide bond" evidence="4">
    <location>
        <begin position="64"/>
        <end position="73"/>
    </location>
</feature>
<feature type="domain" description="EGF-like" evidence="5">
    <location>
        <begin position="118"/>
        <end position="152"/>
    </location>
</feature>
<keyword evidence="3 4" id="KW-1015">Disulfide bond</keyword>
<feature type="disulfide bond" evidence="4">
    <location>
        <begin position="45"/>
        <end position="62"/>
    </location>
</feature>
<evidence type="ECO:0000256" key="4">
    <source>
        <dbReference type="PROSITE-ProRule" id="PRU00076"/>
    </source>
</evidence>
<feature type="non-terminal residue" evidence="6">
    <location>
        <position position="152"/>
    </location>
</feature>
<dbReference type="InterPro" id="IPR013032">
    <property type="entry name" value="EGF-like_CS"/>
</dbReference>
<dbReference type="GO" id="GO:0016020">
    <property type="term" value="C:membrane"/>
    <property type="evidence" value="ECO:0007669"/>
    <property type="project" value="UniProtKB-SubCell"/>
</dbReference>
<feature type="disulfide bond" evidence="4">
    <location>
        <begin position="127"/>
        <end position="144"/>
    </location>
</feature>
<evidence type="ECO:0000256" key="3">
    <source>
        <dbReference type="ARBA" id="ARBA00023157"/>
    </source>
</evidence>
<dbReference type="Pfam" id="PF12661">
    <property type="entry name" value="hEGF"/>
    <property type="match status" value="2"/>
</dbReference>
<dbReference type="InterPro" id="IPR000742">
    <property type="entry name" value="EGF"/>
</dbReference>
<dbReference type="InterPro" id="IPR051022">
    <property type="entry name" value="Notch_Cell-Fate_Det"/>
</dbReference>
<name>A0AAV5VNV0_9BILA</name>
<reference evidence="6" key="1">
    <citation type="submission" date="2023-10" db="EMBL/GenBank/DDBJ databases">
        <title>Genome assembly of Pristionchus species.</title>
        <authorList>
            <person name="Yoshida K."/>
            <person name="Sommer R.J."/>
        </authorList>
    </citation>
    <scope>NUCLEOTIDE SEQUENCE</scope>
    <source>
        <strain evidence="6">RS5133</strain>
    </source>
</reference>
<keyword evidence="2" id="KW-0677">Repeat</keyword>
<dbReference type="SUPFAM" id="SSF57196">
    <property type="entry name" value="EGF/Laminin"/>
    <property type="match status" value="3"/>
</dbReference>
<comment type="caution">
    <text evidence="6">The sequence shown here is derived from an EMBL/GenBank/DDBJ whole genome shotgun (WGS) entry which is preliminary data.</text>
</comment>
<feature type="disulfide bond" evidence="4">
    <location>
        <begin position="85"/>
        <end position="95"/>
    </location>
</feature>
<evidence type="ECO:0000256" key="2">
    <source>
        <dbReference type="ARBA" id="ARBA00022737"/>
    </source>
</evidence>
<organism evidence="6 7">
    <name type="scientific">Pristionchus fissidentatus</name>
    <dbReference type="NCBI Taxonomy" id="1538716"/>
    <lineage>
        <taxon>Eukaryota</taxon>
        <taxon>Metazoa</taxon>
        <taxon>Ecdysozoa</taxon>
        <taxon>Nematoda</taxon>
        <taxon>Chromadorea</taxon>
        <taxon>Rhabditida</taxon>
        <taxon>Rhabditina</taxon>
        <taxon>Diplogasteromorpha</taxon>
        <taxon>Diplogasteroidea</taxon>
        <taxon>Neodiplogasteridae</taxon>
        <taxon>Pristionchus</taxon>
    </lineage>
</organism>
<gene>
    <name evidence="6" type="ORF">PFISCL1PPCAC_11654</name>
</gene>
<accession>A0AAV5VNV0</accession>
<dbReference type="Proteomes" id="UP001432322">
    <property type="component" value="Unassembled WGS sequence"/>
</dbReference>